<reference evidence="2 3" key="1">
    <citation type="submission" date="2023-07" db="EMBL/GenBank/DDBJ databases">
        <title>Comparative genomics of wheat-associated soil bacteria to identify genetic determinants of phenazine resistance.</title>
        <authorList>
            <person name="Mouncey N."/>
        </authorList>
    </citation>
    <scope>NUCLEOTIDE SEQUENCE [LARGE SCALE GENOMIC DNA]</scope>
    <source>
        <strain evidence="2 3">B2I6</strain>
    </source>
</reference>
<keyword evidence="3" id="KW-1185">Reference proteome</keyword>
<evidence type="ECO:0000256" key="1">
    <source>
        <dbReference type="SAM" id="MobiDB-lite"/>
    </source>
</evidence>
<name>A0ABU0P2U4_STRRH</name>
<comment type="caution">
    <text evidence="2">The sequence shown here is derived from an EMBL/GenBank/DDBJ whole genome shotgun (WGS) entry which is preliminary data.</text>
</comment>
<protein>
    <submittedName>
        <fullName evidence="2">Uncharacterized protein</fullName>
    </submittedName>
</protein>
<organism evidence="2 3">
    <name type="scientific">Streptomyces rishiriensis</name>
    <dbReference type="NCBI Taxonomy" id="68264"/>
    <lineage>
        <taxon>Bacteria</taxon>
        <taxon>Bacillati</taxon>
        <taxon>Actinomycetota</taxon>
        <taxon>Actinomycetes</taxon>
        <taxon>Kitasatosporales</taxon>
        <taxon>Streptomycetaceae</taxon>
        <taxon>Streptomyces</taxon>
    </lineage>
</organism>
<dbReference type="EMBL" id="JAUSWV010000002">
    <property type="protein sequence ID" value="MDQ0585722.1"/>
    <property type="molecule type" value="Genomic_DNA"/>
</dbReference>
<sequence length="55" mass="5956">MTVPEENRPKTASTDDVLTDKEAVETDTPGTVGTGRTVKEAFEEAGVTPEDFEEK</sequence>
<accession>A0ABU0P2U4</accession>
<gene>
    <name evidence="2" type="ORF">QF030_007900</name>
</gene>
<evidence type="ECO:0000313" key="2">
    <source>
        <dbReference type="EMBL" id="MDQ0585722.1"/>
    </source>
</evidence>
<evidence type="ECO:0000313" key="3">
    <source>
        <dbReference type="Proteomes" id="UP001230654"/>
    </source>
</evidence>
<proteinExistence type="predicted"/>
<feature type="region of interest" description="Disordered" evidence="1">
    <location>
        <begin position="1"/>
        <end position="34"/>
    </location>
</feature>
<dbReference type="Proteomes" id="UP001230654">
    <property type="component" value="Unassembled WGS sequence"/>
</dbReference>
<dbReference type="RefSeq" id="WP_307167384.1">
    <property type="nucleotide sequence ID" value="NZ_JAUSWV010000002.1"/>
</dbReference>